<keyword evidence="3 5" id="KW-1133">Transmembrane helix</keyword>
<comment type="subcellular location">
    <subcellularLocation>
        <location evidence="1">Membrane</location>
        <topology evidence="1">Multi-pass membrane protein</topology>
    </subcellularLocation>
</comment>
<dbReference type="GO" id="GO:0007189">
    <property type="term" value="P:adenylate cyclase-activating G protein-coupled receptor signaling pathway"/>
    <property type="evidence" value="ECO:0007669"/>
    <property type="project" value="TreeGrafter"/>
</dbReference>
<dbReference type="GO" id="GO:0005886">
    <property type="term" value="C:plasma membrane"/>
    <property type="evidence" value="ECO:0007669"/>
    <property type="project" value="TreeGrafter"/>
</dbReference>
<dbReference type="GO" id="GO:0007166">
    <property type="term" value="P:cell surface receptor signaling pathway"/>
    <property type="evidence" value="ECO:0007669"/>
    <property type="project" value="InterPro"/>
</dbReference>
<comment type="caution">
    <text evidence="7">The sequence shown here is derived from an EMBL/GenBank/DDBJ whole genome shotgun (WGS) entry which is preliminary data.</text>
</comment>
<reference evidence="7" key="1">
    <citation type="journal article" date="2019" name="bioRxiv">
        <title>The Genome of the Zebra Mussel, Dreissena polymorpha: A Resource for Invasive Species Research.</title>
        <authorList>
            <person name="McCartney M.A."/>
            <person name="Auch B."/>
            <person name="Kono T."/>
            <person name="Mallez S."/>
            <person name="Zhang Y."/>
            <person name="Obille A."/>
            <person name="Becker A."/>
            <person name="Abrahante J.E."/>
            <person name="Garbe J."/>
            <person name="Badalamenti J.P."/>
            <person name="Herman A."/>
            <person name="Mangelson H."/>
            <person name="Liachko I."/>
            <person name="Sullivan S."/>
            <person name="Sone E.D."/>
            <person name="Koren S."/>
            <person name="Silverstein K.A.T."/>
            <person name="Beckman K.B."/>
            <person name="Gohl D.M."/>
        </authorList>
    </citation>
    <scope>NUCLEOTIDE SEQUENCE</scope>
    <source>
        <strain evidence="7">Duluth1</strain>
        <tissue evidence="7">Whole animal</tissue>
    </source>
</reference>
<gene>
    <name evidence="7" type="ORF">DPMN_105999</name>
</gene>
<dbReference type="Proteomes" id="UP000828390">
    <property type="component" value="Unassembled WGS sequence"/>
</dbReference>
<feature type="transmembrane region" description="Helical" evidence="5">
    <location>
        <begin position="58"/>
        <end position="81"/>
    </location>
</feature>
<evidence type="ECO:0000256" key="4">
    <source>
        <dbReference type="ARBA" id="ARBA00023136"/>
    </source>
</evidence>
<evidence type="ECO:0000256" key="2">
    <source>
        <dbReference type="ARBA" id="ARBA00022692"/>
    </source>
</evidence>
<evidence type="ECO:0000256" key="1">
    <source>
        <dbReference type="ARBA" id="ARBA00004141"/>
    </source>
</evidence>
<feature type="transmembrane region" description="Helical" evidence="5">
    <location>
        <begin position="123"/>
        <end position="142"/>
    </location>
</feature>
<organism evidence="7 8">
    <name type="scientific">Dreissena polymorpha</name>
    <name type="common">Zebra mussel</name>
    <name type="synonym">Mytilus polymorpha</name>
    <dbReference type="NCBI Taxonomy" id="45954"/>
    <lineage>
        <taxon>Eukaryota</taxon>
        <taxon>Metazoa</taxon>
        <taxon>Spiralia</taxon>
        <taxon>Lophotrochozoa</taxon>
        <taxon>Mollusca</taxon>
        <taxon>Bivalvia</taxon>
        <taxon>Autobranchia</taxon>
        <taxon>Heteroconchia</taxon>
        <taxon>Euheterodonta</taxon>
        <taxon>Imparidentia</taxon>
        <taxon>Neoheterodontei</taxon>
        <taxon>Myida</taxon>
        <taxon>Dreissenoidea</taxon>
        <taxon>Dreissenidae</taxon>
        <taxon>Dreissena</taxon>
    </lineage>
</organism>
<dbReference type="PANTHER" id="PTHR23112:SF47">
    <property type="entry name" value="G-PROTEIN COUPLED RECEPTOR 157"/>
    <property type="match status" value="1"/>
</dbReference>
<feature type="transmembrane region" description="Helical" evidence="5">
    <location>
        <begin position="23"/>
        <end position="46"/>
    </location>
</feature>
<sequence length="378" mass="43234">MKIGDFQVNSDNSATSEIATPEIVLTGTSSVLSIAGAIIIFATYRFVPKEYNFTRKLLVYLTIADFITAVGNLVGVSRYVYVYWAKTHNRNCTHSINVTDPIPENSLQDLCRVQSFFTTASNLASFLWTFVIAFHLWATVILKITLTSRRIAHVIYHVVCWGIPIAIVCTVVPYLGEDYRYGTGVWCGLTSNGDIKKLKQLMYRADVGWQLTSYVTSCFFYLHIIFYLFLHKRSLQDAPNNQLREEDRNFLMVWFVLYALKLWGVIRFFLTAYFTDHMLQLQITKNWLDFLLIVQSYGASGQAFWNCVLFCFCDKTVRRKMLRCRTVPVEANAANENTPLLIEHEGQIEHASATIKKTLMTAEHDTKQKGSINSQNGI</sequence>
<evidence type="ECO:0000313" key="8">
    <source>
        <dbReference type="Proteomes" id="UP000828390"/>
    </source>
</evidence>
<dbReference type="PROSITE" id="PS50261">
    <property type="entry name" value="G_PROTEIN_RECEP_F2_4"/>
    <property type="match status" value="1"/>
</dbReference>
<keyword evidence="4 5" id="KW-0472">Membrane</keyword>
<feature type="transmembrane region" description="Helical" evidence="5">
    <location>
        <begin position="251"/>
        <end position="270"/>
    </location>
</feature>
<evidence type="ECO:0000313" key="7">
    <source>
        <dbReference type="EMBL" id="KAH3832705.1"/>
    </source>
</evidence>
<feature type="transmembrane region" description="Helical" evidence="5">
    <location>
        <begin position="211"/>
        <end position="230"/>
    </location>
</feature>
<protein>
    <recommendedName>
        <fullName evidence="6">G-protein coupled receptors family 2 profile 2 domain-containing protein</fullName>
    </recommendedName>
</protein>
<dbReference type="PANTHER" id="PTHR23112">
    <property type="entry name" value="G PROTEIN-COUPLED RECEPTOR 157-RELATED"/>
    <property type="match status" value="1"/>
</dbReference>
<dbReference type="Gene3D" id="1.20.1070.10">
    <property type="entry name" value="Rhodopsin 7-helix transmembrane proteins"/>
    <property type="match status" value="1"/>
</dbReference>
<name>A0A9D4K463_DREPO</name>
<feature type="domain" description="G-protein coupled receptors family 2 profile 2" evidence="6">
    <location>
        <begin position="19"/>
        <end position="314"/>
    </location>
</feature>
<reference evidence="7" key="2">
    <citation type="submission" date="2020-11" db="EMBL/GenBank/DDBJ databases">
        <authorList>
            <person name="McCartney M.A."/>
            <person name="Auch B."/>
            <person name="Kono T."/>
            <person name="Mallez S."/>
            <person name="Becker A."/>
            <person name="Gohl D.M."/>
            <person name="Silverstein K.A.T."/>
            <person name="Koren S."/>
            <person name="Bechman K.B."/>
            <person name="Herman A."/>
            <person name="Abrahante J.E."/>
            <person name="Garbe J."/>
        </authorList>
    </citation>
    <scope>NUCLEOTIDE SEQUENCE</scope>
    <source>
        <strain evidence="7">Duluth1</strain>
        <tissue evidence="7">Whole animal</tissue>
    </source>
</reference>
<feature type="transmembrane region" description="Helical" evidence="5">
    <location>
        <begin position="290"/>
        <end position="313"/>
    </location>
</feature>
<dbReference type="InterPro" id="IPR017981">
    <property type="entry name" value="GPCR_2-like_7TM"/>
</dbReference>
<dbReference type="GO" id="GO:0004930">
    <property type="term" value="F:G protein-coupled receptor activity"/>
    <property type="evidence" value="ECO:0007669"/>
    <property type="project" value="InterPro"/>
</dbReference>
<dbReference type="SUPFAM" id="SSF81321">
    <property type="entry name" value="Family A G protein-coupled receptor-like"/>
    <property type="match status" value="1"/>
</dbReference>
<evidence type="ECO:0000256" key="3">
    <source>
        <dbReference type="ARBA" id="ARBA00022989"/>
    </source>
</evidence>
<feature type="transmembrane region" description="Helical" evidence="5">
    <location>
        <begin position="154"/>
        <end position="176"/>
    </location>
</feature>
<keyword evidence="2 5" id="KW-0812">Transmembrane</keyword>
<evidence type="ECO:0000256" key="5">
    <source>
        <dbReference type="SAM" id="Phobius"/>
    </source>
</evidence>
<dbReference type="OrthoDB" id="100006at2759"/>
<accession>A0A9D4K463</accession>
<evidence type="ECO:0000259" key="6">
    <source>
        <dbReference type="PROSITE" id="PS50261"/>
    </source>
</evidence>
<dbReference type="AlphaFoldDB" id="A0A9D4K463"/>
<dbReference type="EMBL" id="JAIWYP010000004">
    <property type="protein sequence ID" value="KAH3832705.1"/>
    <property type="molecule type" value="Genomic_DNA"/>
</dbReference>
<keyword evidence="8" id="KW-1185">Reference proteome</keyword>
<proteinExistence type="predicted"/>